<dbReference type="InterPro" id="IPR015943">
    <property type="entry name" value="WD40/YVTN_repeat-like_dom_sf"/>
</dbReference>
<dbReference type="Proteomes" id="UP000199214">
    <property type="component" value="Unassembled WGS sequence"/>
</dbReference>
<dbReference type="RefSeq" id="WP_245708390.1">
    <property type="nucleotide sequence ID" value="NZ_FNZZ01000003.1"/>
</dbReference>
<reference evidence="3" key="1">
    <citation type="submission" date="2016-10" db="EMBL/GenBank/DDBJ databases">
        <authorList>
            <person name="Varghese N."/>
            <person name="Submissions S."/>
        </authorList>
    </citation>
    <scope>NUCLEOTIDE SEQUENCE [LARGE SCALE GENOMIC DNA]</scope>
    <source>
        <strain evidence="3">JS21-1</strain>
    </source>
</reference>
<dbReference type="PANTHER" id="PTHR34512:SF30">
    <property type="entry name" value="OUTER MEMBRANE PROTEIN ASSEMBLY FACTOR BAMB"/>
    <property type="match status" value="1"/>
</dbReference>
<accession>A0A1H7PWT1</accession>
<dbReference type="InterPro" id="IPR002372">
    <property type="entry name" value="PQQ_rpt_dom"/>
</dbReference>
<dbReference type="STRING" id="1855283.SAMN05216382_1966"/>
<dbReference type="InterPro" id="IPR011047">
    <property type="entry name" value="Quinoprotein_ADH-like_sf"/>
</dbReference>
<dbReference type="Pfam" id="PF13360">
    <property type="entry name" value="PQQ_2"/>
    <property type="match status" value="1"/>
</dbReference>
<dbReference type="SUPFAM" id="SSF50998">
    <property type="entry name" value="Quinoprotein alcohol dehydrogenase-like"/>
    <property type="match status" value="1"/>
</dbReference>
<name>A0A1H7PWT1_9SPHN</name>
<dbReference type="AlphaFoldDB" id="A0A1H7PWT1"/>
<keyword evidence="3" id="KW-1185">Reference proteome</keyword>
<dbReference type="PROSITE" id="PS51257">
    <property type="entry name" value="PROKAR_LIPOPROTEIN"/>
    <property type="match status" value="1"/>
</dbReference>
<evidence type="ECO:0000313" key="2">
    <source>
        <dbReference type="EMBL" id="SEL40193.1"/>
    </source>
</evidence>
<dbReference type="PANTHER" id="PTHR34512">
    <property type="entry name" value="CELL SURFACE PROTEIN"/>
    <property type="match status" value="1"/>
</dbReference>
<dbReference type="SMART" id="SM00564">
    <property type="entry name" value="PQQ"/>
    <property type="match status" value="6"/>
</dbReference>
<sequence length="445" mass="46683">MKLGKAARVAFGPMTLGIALTLGGCGVFKGAPKKTPTVGNRVSILTSENRAEVDPSLASVQVLLPTPEVNTDWSQSGGSADKSMGHLALAASPTRAWTAQIDGGSNRQRLGAAPVVADNKLFVVDVDATLHAFAADTGAKLWTAAVPEGDNNRAARFGGGASYDDGKVYATDGLGDVVAFNAADGKLIWRAKPGGPLRGAPTIANGQVYVLSQDNQIFALGQADGKVVWTQSASLESQGLFGVAAPAASAGTIVAGFSSGELNAYRYENGRNLWQDALSRTAISTSVSSLADINADAVIEDGRVYAIGEGGRMVSLDLGTGQRLWEQNFAGISTPWLAGEWLFVVTDDARVVSLSRANGKVRWIGQLPAFKNEKKRENAYTWFGPVLAGERLWLTNSRGQLVAVSPADGSQQTVIEAGDAFSLPPIVANKTLYVLDDKGELSAYR</sequence>
<dbReference type="Gene3D" id="2.130.10.10">
    <property type="entry name" value="YVTN repeat-like/Quinoprotein amine dehydrogenase"/>
    <property type="match status" value="1"/>
</dbReference>
<dbReference type="InterPro" id="IPR018391">
    <property type="entry name" value="PQQ_b-propeller_rpt"/>
</dbReference>
<evidence type="ECO:0000259" key="1">
    <source>
        <dbReference type="Pfam" id="PF13360"/>
    </source>
</evidence>
<evidence type="ECO:0000313" key="3">
    <source>
        <dbReference type="Proteomes" id="UP000199214"/>
    </source>
</evidence>
<dbReference type="EMBL" id="FNZZ01000003">
    <property type="protein sequence ID" value="SEL40193.1"/>
    <property type="molecule type" value="Genomic_DNA"/>
</dbReference>
<proteinExistence type="predicted"/>
<gene>
    <name evidence="2" type="ORF">SAMN05216382_1966</name>
</gene>
<feature type="domain" description="Pyrrolo-quinoline quinone repeat" evidence="1">
    <location>
        <begin position="128"/>
        <end position="364"/>
    </location>
</feature>
<protein>
    <submittedName>
        <fullName evidence="2">PQQ-like domain-containing protein</fullName>
    </submittedName>
</protein>
<organism evidence="2 3">
    <name type="scientific">Sphingomonas palmae</name>
    <dbReference type="NCBI Taxonomy" id="1855283"/>
    <lineage>
        <taxon>Bacteria</taxon>
        <taxon>Pseudomonadati</taxon>
        <taxon>Pseudomonadota</taxon>
        <taxon>Alphaproteobacteria</taxon>
        <taxon>Sphingomonadales</taxon>
        <taxon>Sphingomonadaceae</taxon>
        <taxon>Sphingomonas</taxon>
    </lineage>
</organism>